<dbReference type="PANTHER" id="PTHR37947">
    <property type="entry name" value="BLL2462 PROTEIN"/>
    <property type="match status" value="1"/>
</dbReference>
<feature type="transmembrane region" description="Helical" evidence="1">
    <location>
        <begin position="6"/>
        <end position="24"/>
    </location>
</feature>
<comment type="caution">
    <text evidence="2">The sequence shown here is derived from an EMBL/GenBank/DDBJ whole genome shotgun (WGS) entry which is preliminary data.</text>
</comment>
<dbReference type="Proteomes" id="UP000253319">
    <property type="component" value="Unassembled WGS sequence"/>
</dbReference>
<evidence type="ECO:0000313" key="3">
    <source>
        <dbReference type="Proteomes" id="UP000253319"/>
    </source>
</evidence>
<evidence type="ECO:0008006" key="4">
    <source>
        <dbReference type="Google" id="ProtNLM"/>
    </source>
</evidence>
<proteinExistence type="predicted"/>
<accession>A0A365NZZ9</accession>
<reference evidence="2 3" key="1">
    <citation type="submission" date="2018-06" db="EMBL/GenBank/DDBJ databases">
        <title>Flavobacterium tibetense sp. nov., isolated from a wetland YonghuCo on Tibetan Plateau.</title>
        <authorList>
            <person name="Xing P."/>
            <person name="Phurbu D."/>
            <person name="Lu H."/>
        </authorList>
    </citation>
    <scope>NUCLEOTIDE SEQUENCE [LARGE SCALE GENOMIC DNA]</scope>
    <source>
        <strain evidence="2 3">YH5</strain>
    </source>
</reference>
<keyword evidence="3" id="KW-1185">Reference proteome</keyword>
<evidence type="ECO:0000313" key="2">
    <source>
        <dbReference type="EMBL" id="RBA27800.1"/>
    </source>
</evidence>
<dbReference type="EMBL" id="QLST01000012">
    <property type="protein sequence ID" value="RBA27800.1"/>
    <property type="molecule type" value="Genomic_DNA"/>
</dbReference>
<protein>
    <recommendedName>
        <fullName evidence="4">VWA domain-containing protein</fullName>
    </recommendedName>
</protein>
<dbReference type="RefSeq" id="WP_113989504.1">
    <property type="nucleotide sequence ID" value="NZ_QLST01000012.1"/>
</dbReference>
<feature type="transmembrane region" description="Helical" evidence="1">
    <location>
        <begin position="651"/>
        <end position="668"/>
    </location>
</feature>
<keyword evidence="1" id="KW-0472">Membrane</keyword>
<dbReference type="OrthoDB" id="9763076at2"/>
<organism evidence="2 3">
    <name type="scientific">Flavobacterium tibetense</name>
    <dbReference type="NCBI Taxonomy" id="2233533"/>
    <lineage>
        <taxon>Bacteria</taxon>
        <taxon>Pseudomonadati</taxon>
        <taxon>Bacteroidota</taxon>
        <taxon>Flavobacteriia</taxon>
        <taxon>Flavobacteriales</taxon>
        <taxon>Flavobacteriaceae</taxon>
        <taxon>Flavobacterium</taxon>
    </lineage>
</organism>
<dbReference type="AlphaFoldDB" id="A0A365NZZ9"/>
<gene>
    <name evidence="2" type="ORF">DPN68_09925</name>
</gene>
<keyword evidence="1" id="KW-0812">Transmembrane</keyword>
<dbReference type="PANTHER" id="PTHR37947:SF1">
    <property type="entry name" value="BLL2462 PROTEIN"/>
    <property type="match status" value="1"/>
</dbReference>
<keyword evidence="1" id="KW-1133">Transmembrane helix</keyword>
<name>A0A365NZZ9_9FLAO</name>
<evidence type="ECO:0000256" key="1">
    <source>
        <dbReference type="SAM" id="Phobius"/>
    </source>
</evidence>
<sequence length="675" mass="77276">MTNTTILLLVFSVVLAGVLSYYQYFYKAKSQSKWNWLLAFLRFASYLLVFLLLINPIISRSTYEVEKTPLPIVVDNSKSIPFLEKNENNWKIHEQITTNKALQEKFDVQLFALANDLQPATTFDFSGNQTNIAAVADNLKQLYRNKKYPIALLTDGNQTVGKDYVYNFQENTTVFPIVLGDTATVFDLKINDLNVNKYAFLKNKFPVEVFVQYNGTKAITADFAIQNGNQTIFKQKVSFTKDKKVQTISALLEATSVGLQKYKAVISSGIPEKNTSNNTKNFAVEIIDQKSEIAIISDIIHPDISALKRSIESNVMRKLTILKSNEISSLENINLVIFYQPTAAFKSIFETTKKANTNTFLITGKHTDFNFLNQIQDDFSFKMTNQVENYSAQFDATFNLFAQENIGFENFPPLENAFGTITAKKNQATLLQARIRTVTLENPLLAFAEEGTQRKAYLFGENIWKWRMESYLQKKTFTDFDLFMDKTIQFLSANSSKKSLIVSHESFYNSGETITISAQYFNKNYEFDDKAQLTIQVINNETKASKTYDFLKSSSNYEVNFDNLSKGNYSFVVKEKSSNATYKSSFEVLDFEMEKQFVNPDISRLQQLATNTNGELFHPNQIEALIEQLLKNPNFSPVEKEVTKKSPLIEWFWLLVLLVLTLGSEWFIRKYNGLL</sequence>
<feature type="transmembrane region" description="Helical" evidence="1">
    <location>
        <begin position="36"/>
        <end position="58"/>
    </location>
</feature>